<dbReference type="InterPro" id="IPR014612">
    <property type="entry name" value="Pop7/Rpp20"/>
</dbReference>
<evidence type="ECO:0000256" key="3">
    <source>
        <dbReference type="ARBA" id="ARBA00023242"/>
    </source>
</evidence>
<organism evidence="4 5">
    <name type="scientific">Cinara cedri</name>
    <dbReference type="NCBI Taxonomy" id="506608"/>
    <lineage>
        <taxon>Eukaryota</taxon>
        <taxon>Metazoa</taxon>
        <taxon>Ecdysozoa</taxon>
        <taxon>Arthropoda</taxon>
        <taxon>Hexapoda</taxon>
        <taxon>Insecta</taxon>
        <taxon>Pterygota</taxon>
        <taxon>Neoptera</taxon>
        <taxon>Paraneoptera</taxon>
        <taxon>Hemiptera</taxon>
        <taxon>Sternorrhyncha</taxon>
        <taxon>Aphidomorpha</taxon>
        <taxon>Aphidoidea</taxon>
        <taxon>Aphididae</taxon>
        <taxon>Lachninae</taxon>
        <taxon>Cinara</taxon>
    </lineage>
</organism>
<keyword evidence="5" id="KW-1185">Reference proteome</keyword>
<evidence type="ECO:0000256" key="1">
    <source>
        <dbReference type="ARBA" id="ARBA00004604"/>
    </source>
</evidence>
<dbReference type="SUPFAM" id="SSF82704">
    <property type="entry name" value="AlbA-like"/>
    <property type="match status" value="1"/>
</dbReference>
<evidence type="ECO:0000313" key="4">
    <source>
        <dbReference type="EMBL" id="VVC41636.1"/>
    </source>
</evidence>
<reference evidence="4 5" key="1">
    <citation type="submission" date="2019-08" db="EMBL/GenBank/DDBJ databases">
        <authorList>
            <person name="Alioto T."/>
            <person name="Alioto T."/>
            <person name="Gomez Garrido J."/>
        </authorList>
    </citation>
    <scope>NUCLEOTIDE SEQUENCE [LARGE SCALE GENOMIC DNA]</scope>
</reference>
<protein>
    <submittedName>
        <fullName evidence="4">DNA/RNA-binding protein Alba-like</fullName>
    </submittedName>
</protein>
<evidence type="ECO:0000256" key="2">
    <source>
        <dbReference type="ARBA" id="ARBA00022694"/>
    </source>
</evidence>
<dbReference type="GO" id="GO:0003676">
    <property type="term" value="F:nucleic acid binding"/>
    <property type="evidence" value="ECO:0007669"/>
    <property type="project" value="InterPro"/>
</dbReference>
<proteinExistence type="predicted"/>
<dbReference type="Pfam" id="PF12328">
    <property type="entry name" value="Rpp20"/>
    <property type="match status" value="1"/>
</dbReference>
<dbReference type="EMBL" id="CABPRJ010001922">
    <property type="protein sequence ID" value="VVC41636.1"/>
    <property type="molecule type" value="Genomic_DNA"/>
</dbReference>
<dbReference type="Gene3D" id="3.30.110.20">
    <property type="entry name" value="Alba-like domain"/>
    <property type="match status" value="1"/>
</dbReference>
<sequence>MSSLAASSETALVKEVFVSLKTPLKCHISRAVKHLELDNSILILNGLGKAIKNTIEIALQLQEKFQDTIIFDIQTSTAEIKDILEPLNEDDDYEGRTRSLSSIHIKISK</sequence>
<dbReference type="OrthoDB" id="416729at2759"/>
<comment type="subcellular location">
    <subcellularLocation>
        <location evidence="1">Nucleus</location>
        <location evidence="1">Nucleolus</location>
    </subcellularLocation>
</comment>
<keyword evidence="2" id="KW-0819">tRNA processing</keyword>
<dbReference type="AlphaFoldDB" id="A0A5E4NGZ6"/>
<accession>A0A5E4NGZ6</accession>
<dbReference type="GO" id="GO:0000172">
    <property type="term" value="C:ribonuclease MRP complex"/>
    <property type="evidence" value="ECO:0007669"/>
    <property type="project" value="InterPro"/>
</dbReference>
<dbReference type="PANTHER" id="PTHR15314:SF1">
    <property type="entry name" value="RIBONUCLEASE P PROTEIN SUBUNIT P20"/>
    <property type="match status" value="1"/>
</dbReference>
<dbReference type="PANTHER" id="PTHR15314">
    <property type="entry name" value="RIBONUCLEASE P PROTEIN SUBUNIT P20"/>
    <property type="match status" value="1"/>
</dbReference>
<evidence type="ECO:0000313" key="5">
    <source>
        <dbReference type="Proteomes" id="UP000325440"/>
    </source>
</evidence>
<name>A0A5E4NGZ6_9HEMI</name>
<dbReference type="GO" id="GO:0001682">
    <property type="term" value="P:tRNA 5'-leader removal"/>
    <property type="evidence" value="ECO:0007669"/>
    <property type="project" value="InterPro"/>
</dbReference>
<dbReference type="Proteomes" id="UP000325440">
    <property type="component" value="Unassembled WGS sequence"/>
</dbReference>
<dbReference type="InterPro" id="IPR036882">
    <property type="entry name" value="Alba-like_dom_sf"/>
</dbReference>
<dbReference type="GO" id="GO:0005655">
    <property type="term" value="C:nucleolar ribonuclease P complex"/>
    <property type="evidence" value="ECO:0007669"/>
    <property type="project" value="InterPro"/>
</dbReference>
<gene>
    <name evidence="4" type="ORF">CINCED_3A012700</name>
</gene>
<keyword evidence="3" id="KW-0539">Nucleus</keyword>